<dbReference type="EMBL" id="AWEZ01000069">
    <property type="protein sequence ID" value="ERL06141.1"/>
    <property type="molecule type" value="Genomic_DNA"/>
</dbReference>
<evidence type="ECO:0000313" key="2">
    <source>
        <dbReference type="EMBL" id="ERL06141.1"/>
    </source>
</evidence>
<evidence type="ECO:0008006" key="4">
    <source>
        <dbReference type="Google" id="ProtNLM"/>
    </source>
</evidence>
<accession>U2V0C1</accession>
<dbReference type="PATRIC" id="fig|1125712.3.peg.2305"/>
<keyword evidence="3" id="KW-1185">Reference proteome</keyword>
<sequence>MGSVPNPQNNALAKGLMGIHRRECVRRKVSADLEQAQAEILECMGTLYDRRRMHSAPDLMSPAEFEAANVGKSRPRAAWDLSTKTRQIQAPYRTPRVPEPSCLHCGNVGPLIARSRFNP</sequence>
<feature type="region of interest" description="Disordered" evidence="1">
    <location>
        <begin position="71"/>
        <end position="96"/>
    </location>
</feature>
<dbReference type="OrthoDB" id="4281720at2"/>
<protein>
    <recommendedName>
        <fullName evidence="4">Integrase core domain protein</fullName>
    </recommendedName>
</protein>
<proteinExistence type="predicted"/>
<name>U2V0C1_9ACTN</name>
<dbReference type="AlphaFoldDB" id="U2V0C1"/>
<dbReference type="STRING" id="1125712.HMPREF1316_0644"/>
<evidence type="ECO:0000313" key="3">
    <source>
        <dbReference type="Proteomes" id="UP000016638"/>
    </source>
</evidence>
<dbReference type="Proteomes" id="UP000016638">
    <property type="component" value="Unassembled WGS sequence"/>
</dbReference>
<comment type="caution">
    <text evidence="2">The sequence shown here is derived from an EMBL/GenBank/DDBJ whole genome shotgun (WGS) entry which is preliminary data.</text>
</comment>
<evidence type="ECO:0000256" key="1">
    <source>
        <dbReference type="SAM" id="MobiDB-lite"/>
    </source>
</evidence>
<dbReference type="RefSeq" id="WP_021727197.1">
    <property type="nucleotide sequence ID" value="NZ_AWEZ01000069.1"/>
</dbReference>
<gene>
    <name evidence="2" type="ORF">HMPREF1316_0644</name>
</gene>
<organism evidence="2 3">
    <name type="scientific">Olsenella profusa F0195</name>
    <dbReference type="NCBI Taxonomy" id="1125712"/>
    <lineage>
        <taxon>Bacteria</taxon>
        <taxon>Bacillati</taxon>
        <taxon>Actinomycetota</taxon>
        <taxon>Coriobacteriia</taxon>
        <taxon>Coriobacteriales</taxon>
        <taxon>Atopobiaceae</taxon>
        <taxon>Olsenella</taxon>
    </lineage>
</organism>
<reference evidence="2 3" key="1">
    <citation type="submission" date="2013-08" db="EMBL/GenBank/DDBJ databases">
        <authorList>
            <person name="Durkin A.S."/>
            <person name="Haft D.R."/>
            <person name="McCorrison J."/>
            <person name="Torralba M."/>
            <person name="Gillis M."/>
            <person name="Haft D.H."/>
            <person name="Methe B."/>
            <person name="Sutton G."/>
            <person name="Nelson K.E."/>
        </authorList>
    </citation>
    <scope>NUCLEOTIDE SEQUENCE [LARGE SCALE GENOMIC DNA]</scope>
    <source>
        <strain evidence="2 3">F0195</strain>
    </source>
</reference>